<gene>
    <name evidence="1" type="ORF">LY90DRAFT_706625</name>
</gene>
<dbReference type="GO" id="GO:0000209">
    <property type="term" value="P:protein polyubiquitination"/>
    <property type="evidence" value="ECO:0007669"/>
    <property type="project" value="TreeGrafter"/>
</dbReference>
<evidence type="ECO:0008006" key="3">
    <source>
        <dbReference type="Google" id="ProtNLM"/>
    </source>
</evidence>
<protein>
    <recommendedName>
        <fullName evidence="3">Ubiquitin-conjugating enzyme E2C-binding protein</fullName>
    </recommendedName>
</protein>
<evidence type="ECO:0000313" key="1">
    <source>
        <dbReference type="EMBL" id="ORY24247.1"/>
    </source>
</evidence>
<dbReference type="GO" id="GO:0005829">
    <property type="term" value="C:cytosol"/>
    <property type="evidence" value="ECO:0007669"/>
    <property type="project" value="TreeGrafter"/>
</dbReference>
<dbReference type="GO" id="GO:0043161">
    <property type="term" value="P:proteasome-mediated ubiquitin-dependent protein catabolic process"/>
    <property type="evidence" value="ECO:0007669"/>
    <property type="project" value="TreeGrafter"/>
</dbReference>
<dbReference type="OrthoDB" id="66510at2759"/>
<dbReference type="EMBL" id="MCOG01000224">
    <property type="protein sequence ID" value="ORY24247.1"/>
    <property type="molecule type" value="Genomic_DNA"/>
</dbReference>
<dbReference type="GO" id="GO:0006513">
    <property type="term" value="P:protein monoubiquitination"/>
    <property type="evidence" value="ECO:0007669"/>
    <property type="project" value="TreeGrafter"/>
</dbReference>
<proteinExistence type="predicted"/>
<keyword evidence="2" id="KW-1185">Reference proteome</keyword>
<dbReference type="GO" id="GO:0061630">
    <property type="term" value="F:ubiquitin protein ligase activity"/>
    <property type="evidence" value="ECO:0007669"/>
    <property type="project" value="TreeGrafter"/>
</dbReference>
<dbReference type="PANTHER" id="PTHR31531">
    <property type="entry name" value="E3 UBIQUITIN-PROTEIN LIGASE E3D FAMILY MEMBER"/>
    <property type="match status" value="1"/>
</dbReference>
<dbReference type="STRING" id="1754190.A0A1Y2APV7"/>
<accession>A0A1Y2APV7</accession>
<evidence type="ECO:0000313" key="2">
    <source>
        <dbReference type="Proteomes" id="UP000193920"/>
    </source>
</evidence>
<dbReference type="PANTHER" id="PTHR31531:SF2">
    <property type="entry name" value="E3 UBIQUITIN-PROTEIN LIGASE E3D"/>
    <property type="match status" value="1"/>
</dbReference>
<dbReference type="Proteomes" id="UP000193920">
    <property type="component" value="Unassembled WGS sequence"/>
</dbReference>
<dbReference type="InterPro" id="IPR019193">
    <property type="entry name" value="UBQ-conj_enz_E2-bd_prot"/>
</dbReference>
<name>A0A1Y2APV7_9FUNG</name>
<dbReference type="AlphaFoldDB" id="A0A1Y2APV7"/>
<organism evidence="1 2">
    <name type="scientific">Neocallimastix californiae</name>
    <dbReference type="NCBI Taxonomy" id="1754190"/>
    <lineage>
        <taxon>Eukaryota</taxon>
        <taxon>Fungi</taxon>
        <taxon>Fungi incertae sedis</taxon>
        <taxon>Chytridiomycota</taxon>
        <taxon>Chytridiomycota incertae sedis</taxon>
        <taxon>Neocallimastigomycetes</taxon>
        <taxon>Neocallimastigales</taxon>
        <taxon>Neocallimastigaceae</taxon>
        <taxon>Neocallimastix</taxon>
    </lineage>
</organism>
<reference evidence="1 2" key="1">
    <citation type="submission" date="2016-08" db="EMBL/GenBank/DDBJ databases">
        <title>A Parts List for Fungal Cellulosomes Revealed by Comparative Genomics.</title>
        <authorList>
            <consortium name="DOE Joint Genome Institute"/>
            <person name="Haitjema C.H."/>
            <person name="Gilmore S.P."/>
            <person name="Henske J.K."/>
            <person name="Solomon K.V."/>
            <person name="De Groot R."/>
            <person name="Kuo A."/>
            <person name="Mondo S.J."/>
            <person name="Salamov A.A."/>
            <person name="Labutti K."/>
            <person name="Zhao Z."/>
            <person name="Chiniquy J."/>
            <person name="Barry K."/>
            <person name="Brewer H.M."/>
            <person name="Purvine S.O."/>
            <person name="Wright A.T."/>
            <person name="Boxma B."/>
            <person name="Van Alen T."/>
            <person name="Hackstein J.H."/>
            <person name="Baker S.E."/>
            <person name="Grigoriev I.V."/>
            <person name="O'Malley M.A."/>
        </authorList>
    </citation>
    <scope>NUCLEOTIDE SEQUENCE [LARGE SCALE GENOMIC DNA]</scope>
    <source>
        <strain evidence="1 2">G1</strain>
    </source>
</reference>
<dbReference type="Pfam" id="PF09814">
    <property type="entry name" value="HECT_2"/>
    <property type="match status" value="1"/>
</dbReference>
<dbReference type="GO" id="GO:0031624">
    <property type="term" value="F:ubiquitin conjugating enzyme binding"/>
    <property type="evidence" value="ECO:0007669"/>
    <property type="project" value="TreeGrafter"/>
</dbReference>
<sequence>MSVRFYSEYLSNINTLSITLFIKGVPPDLSINTFSLAFLSENDNSKKNIITFPFKIIPSSLRISETEDTVILKLKTEKEWFNVKMTSINDMPIIYDSKILKNINCLYCNKCGSQLSILKNPVNSENISPKDLSVLTSFKRVVDLPSDHWFEMMDCWLCVPSDISRFEGQIGIGSMAAKINELLLGRTFIILHPDNILENSYIQKNYEVKQTLVYIWKEILCKHCEQKIGFSLVNTSENDKIVAIKLHKYKITIDLFSNKKKEIVRFNSISFIECFVADLFEYANSRASYKFIIKNEKAEPMGLIWLLNWNVYITTNNFGSENITSKAVKLLFIDCINDNSPLTNQWKNDTQIEVLEYEHQCCIELLNYLQQSQQAIPKEQQRFNNFNVGFITYTMKS</sequence>
<dbReference type="GO" id="GO:0000151">
    <property type="term" value="C:ubiquitin ligase complex"/>
    <property type="evidence" value="ECO:0007669"/>
    <property type="project" value="TreeGrafter"/>
</dbReference>
<dbReference type="GO" id="GO:0005634">
    <property type="term" value="C:nucleus"/>
    <property type="evidence" value="ECO:0007669"/>
    <property type="project" value="TreeGrafter"/>
</dbReference>
<comment type="caution">
    <text evidence="1">The sequence shown here is derived from an EMBL/GenBank/DDBJ whole genome shotgun (WGS) entry which is preliminary data.</text>
</comment>
<dbReference type="GO" id="GO:0030332">
    <property type="term" value="F:cyclin binding"/>
    <property type="evidence" value="ECO:0007669"/>
    <property type="project" value="TreeGrafter"/>
</dbReference>
<dbReference type="GO" id="GO:0051865">
    <property type="term" value="P:protein autoubiquitination"/>
    <property type="evidence" value="ECO:0007669"/>
    <property type="project" value="TreeGrafter"/>
</dbReference>